<dbReference type="PATRIC" id="fig|883066.3.peg.1451"/>
<dbReference type="Gene3D" id="1.10.150.650">
    <property type="match status" value="1"/>
</dbReference>
<evidence type="ECO:0000313" key="3">
    <source>
        <dbReference type="EMBL" id="EKU94932.1"/>
    </source>
</evidence>
<dbReference type="HOGENOM" id="CLU_067347_1_0_11"/>
<dbReference type="EMBL" id="AGWL01000007">
    <property type="protein sequence ID" value="EKU94932.1"/>
    <property type="molecule type" value="Genomic_DNA"/>
</dbReference>
<accession>K9EVE7</accession>
<dbReference type="SUPFAM" id="SSF89550">
    <property type="entry name" value="PHP domain-like"/>
    <property type="match status" value="1"/>
</dbReference>
<dbReference type="InterPro" id="IPR004013">
    <property type="entry name" value="PHP_dom"/>
</dbReference>
<evidence type="ECO:0000313" key="4">
    <source>
        <dbReference type="Proteomes" id="UP000009888"/>
    </source>
</evidence>
<dbReference type="GO" id="GO:0004534">
    <property type="term" value="F:5'-3' RNA exonuclease activity"/>
    <property type="evidence" value="ECO:0007669"/>
    <property type="project" value="TreeGrafter"/>
</dbReference>
<sequence>MPANVFSRTDTHAHTTASDSTVTPAQLMEEARDAGLTAIGLTDHDTISGWEEAAVRVADTGVALLRGMEISSRFEGITVHILGYLFDPSAPALVQHIREVRDSRIERAKEIVRRLAVDFPISWDDVVSVSAPGSTIGRPHIADALVELGIVPHRSAAFAEILAPKSSYYLPYYAPEVTQAIEWIVEAGGKAVMAHPAAPQRGRVIPPRALDVCAEAGLFGVEIDHSENNAEMASELWQHAHRLGLARFGASDYHGAGKLNRLGENTTAPTIVEDLVAGTYLEVIRP</sequence>
<feature type="region of interest" description="Disordered" evidence="1">
    <location>
        <begin position="1"/>
        <end position="22"/>
    </location>
</feature>
<comment type="caution">
    <text evidence="3">The sequence shown here is derived from an EMBL/GenBank/DDBJ whole genome shotgun (WGS) entry which is preliminary data.</text>
</comment>
<gene>
    <name evidence="3" type="ORF">HMPREF9233_01386</name>
</gene>
<dbReference type="InterPro" id="IPR003141">
    <property type="entry name" value="Pol/His_phosphatase_N"/>
</dbReference>
<organism evidence="3 4">
    <name type="scientific">Actinobaculum massiliense ACS-171-V-Col2</name>
    <dbReference type="NCBI Taxonomy" id="883066"/>
    <lineage>
        <taxon>Bacteria</taxon>
        <taxon>Bacillati</taxon>
        <taxon>Actinomycetota</taxon>
        <taxon>Actinomycetes</taxon>
        <taxon>Actinomycetales</taxon>
        <taxon>Actinomycetaceae</taxon>
        <taxon>Actinobaculum</taxon>
    </lineage>
</organism>
<dbReference type="STRING" id="202789.GCA_001457435_00723"/>
<dbReference type="InterPro" id="IPR052018">
    <property type="entry name" value="PHP_domain"/>
</dbReference>
<reference evidence="3 4" key="1">
    <citation type="submission" date="2012-09" db="EMBL/GenBank/DDBJ databases">
        <title>The Genome Sequence of Actinobaculum massiliae ACS-171-V-COL2.</title>
        <authorList>
            <consortium name="The Broad Institute Genome Sequencing Platform"/>
            <person name="Earl A."/>
            <person name="Ward D."/>
            <person name="Feldgarden M."/>
            <person name="Gevers D."/>
            <person name="Saerens B."/>
            <person name="Vaneechoutte M."/>
            <person name="Walker B."/>
            <person name="Young S.K."/>
            <person name="Zeng Q."/>
            <person name="Gargeya S."/>
            <person name="Fitzgerald M."/>
            <person name="Haas B."/>
            <person name="Abouelleil A."/>
            <person name="Alvarado L."/>
            <person name="Arachchi H.M."/>
            <person name="Berlin A."/>
            <person name="Chapman S.B."/>
            <person name="Goldberg J."/>
            <person name="Griggs A."/>
            <person name="Gujja S."/>
            <person name="Hansen M."/>
            <person name="Howarth C."/>
            <person name="Imamovic A."/>
            <person name="Larimer J."/>
            <person name="McCowen C."/>
            <person name="Montmayeur A."/>
            <person name="Murphy C."/>
            <person name="Neiman D."/>
            <person name="Pearson M."/>
            <person name="Priest M."/>
            <person name="Roberts A."/>
            <person name="Saif S."/>
            <person name="Shea T."/>
            <person name="Sisk P."/>
            <person name="Sykes S."/>
            <person name="Wortman J."/>
            <person name="Nusbaum C."/>
            <person name="Birren B."/>
        </authorList>
    </citation>
    <scope>NUCLEOTIDE SEQUENCE [LARGE SCALE GENOMIC DNA]</scope>
    <source>
        <strain evidence="4">ACS-171-V-Col2</strain>
    </source>
</reference>
<dbReference type="Pfam" id="PF02811">
    <property type="entry name" value="PHP"/>
    <property type="match status" value="1"/>
</dbReference>
<dbReference type="GO" id="GO:0035312">
    <property type="term" value="F:5'-3' DNA exonuclease activity"/>
    <property type="evidence" value="ECO:0007669"/>
    <property type="project" value="TreeGrafter"/>
</dbReference>
<dbReference type="Proteomes" id="UP000009888">
    <property type="component" value="Unassembled WGS sequence"/>
</dbReference>
<dbReference type="InterPro" id="IPR016195">
    <property type="entry name" value="Pol/histidinol_Pase-like"/>
</dbReference>
<evidence type="ECO:0000256" key="1">
    <source>
        <dbReference type="SAM" id="MobiDB-lite"/>
    </source>
</evidence>
<dbReference type="RefSeq" id="WP_007001592.1">
    <property type="nucleotide sequence ID" value="NZ_JH992955.1"/>
</dbReference>
<proteinExistence type="predicted"/>
<dbReference type="PANTHER" id="PTHR42924:SF3">
    <property type="entry name" value="POLYMERASE_HISTIDINOL PHOSPHATASE N-TERMINAL DOMAIN-CONTAINING PROTEIN"/>
    <property type="match status" value="1"/>
</dbReference>
<dbReference type="SMART" id="SM00481">
    <property type="entry name" value="POLIIIAc"/>
    <property type="match status" value="1"/>
</dbReference>
<evidence type="ECO:0000259" key="2">
    <source>
        <dbReference type="SMART" id="SM00481"/>
    </source>
</evidence>
<protein>
    <recommendedName>
        <fullName evidence="2">Polymerase/histidinol phosphatase N-terminal domain-containing protein</fullName>
    </recommendedName>
</protein>
<name>K9EVE7_9ACTO</name>
<dbReference type="PANTHER" id="PTHR42924">
    <property type="entry name" value="EXONUCLEASE"/>
    <property type="match status" value="1"/>
</dbReference>
<dbReference type="AlphaFoldDB" id="K9EVE7"/>
<keyword evidence="4" id="KW-1185">Reference proteome</keyword>
<dbReference type="eggNOG" id="COG0613">
    <property type="taxonomic scope" value="Bacteria"/>
</dbReference>
<dbReference type="CDD" id="cd07438">
    <property type="entry name" value="PHP_HisPPase_AMP"/>
    <property type="match status" value="1"/>
</dbReference>
<feature type="domain" description="Polymerase/histidinol phosphatase N-terminal" evidence="2">
    <location>
        <begin position="9"/>
        <end position="74"/>
    </location>
</feature>
<dbReference type="Gene3D" id="3.20.20.140">
    <property type="entry name" value="Metal-dependent hydrolases"/>
    <property type="match status" value="1"/>
</dbReference>